<dbReference type="InterPro" id="IPR018758">
    <property type="entry name" value="FtrD-like"/>
</dbReference>
<organism evidence="3 4">
    <name type="scientific">Ancrocorticia populi</name>
    <dbReference type="NCBI Taxonomy" id="2175228"/>
    <lineage>
        <taxon>Bacteria</taxon>
        <taxon>Bacillati</taxon>
        <taxon>Actinomycetota</taxon>
        <taxon>Actinomycetes</taxon>
        <taxon>Actinomycetales</taxon>
        <taxon>Actinomycetaceae</taxon>
        <taxon>Ancrocorticia</taxon>
    </lineage>
</organism>
<sequence length="421" mass="46278">MLKLFVTSVQSALPLCLALAILLASRAYSPRERRIVARWTVVVSVVGLIGGAVVAFLRLNTKLIDVPTFNAYVGPVTFLAIVAFLVAVWLFGGRDLHDIEQTWRHHLLTVTSLIAIVTAGVSYGFTYFFNTSGIVQMGSGILDTDSLLRLAGYVLGTVLVIVAAWGYVVSAARVPWYVRTAVTTIVFAAMVLPRAILLYQQFATRQMVPRSNLVFSWVLWIQQNEAATQISLAFLVSVPGIIALWTHPRGPFKNAAERRARKADQISRRKFLSLSVVGSVLFVGALTVGKTRAEYVPELSEIEPSTVDGDWVTVARDLVSDGHLHRFAYEAKDSTEVRFIVIKKNESAFGTGLDACEICGDSGYYEDKGKVICRECDVMMNVQTIGFAGGCNPIPITYEIDGNKLKFSVEELESHVSVFKS</sequence>
<dbReference type="AlphaFoldDB" id="A0A2V1K7Y3"/>
<evidence type="ECO:0000313" key="4">
    <source>
        <dbReference type="Proteomes" id="UP000245283"/>
    </source>
</evidence>
<keyword evidence="1" id="KW-0472">Membrane</keyword>
<evidence type="ECO:0000259" key="2">
    <source>
        <dbReference type="Pfam" id="PF10080"/>
    </source>
</evidence>
<dbReference type="RefSeq" id="WP_109094258.1">
    <property type="nucleotide sequence ID" value="NZ_QETB01000005.1"/>
</dbReference>
<feature type="transmembrane region" description="Helical" evidence="1">
    <location>
        <begin position="271"/>
        <end position="289"/>
    </location>
</feature>
<dbReference type="EMBL" id="QETB01000005">
    <property type="protein sequence ID" value="PWF25769.1"/>
    <property type="molecule type" value="Genomic_DNA"/>
</dbReference>
<keyword evidence="1" id="KW-0812">Transmembrane</keyword>
<evidence type="ECO:0000256" key="1">
    <source>
        <dbReference type="SAM" id="Phobius"/>
    </source>
</evidence>
<comment type="caution">
    <text evidence="3">The sequence shown here is derived from an EMBL/GenBank/DDBJ whole genome shotgun (WGS) entry which is preliminary data.</text>
</comment>
<name>A0A2V1K7Y3_9ACTO</name>
<proteinExistence type="predicted"/>
<feature type="transmembrane region" description="Helical" evidence="1">
    <location>
        <begin position="103"/>
        <end position="129"/>
    </location>
</feature>
<feature type="transmembrane region" description="Helical" evidence="1">
    <location>
        <begin position="176"/>
        <end position="197"/>
    </location>
</feature>
<feature type="transmembrane region" description="Helical" evidence="1">
    <location>
        <begin position="37"/>
        <end position="57"/>
    </location>
</feature>
<reference evidence="4" key="1">
    <citation type="submission" date="2018-05" db="EMBL/GenBank/DDBJ databases">
        <authorList>
            <person name="Li Y."/>
        </authorList>
    </citation>
    <scope>NUCLEOTIDE SEQUENCE [LARGE SCALE GENOMIC DNA]</scope>
    <source>
        <strain evidence="4">sk1b4</strain>
    </source>
</reference>
<protein>
    <submittedName>
        <fullName evidence="3">DUF2318 domain-containing protein</fullName>
    </submittedName>
</protein>
<keyword evidence="1" id="KW-1133">Transmembrane helix</keyword>
<keyword evidence="4" id="KW-1185">Reference proteome</keyword>
<dbReference type="Pfam" id="PF10080">
    <property type="entry name" value="FtrD-like"/>
    <property type="match status" value="1"/>
</dbReference>
<accession>A0A2V1K7Y3</accession>
<evidence type="ECO:0000313" key="3">
    <source>
        <dbReference type="EMBL" id="PWF25769.1"/>
    </source>
</evidence>
<feature type="transmembrane region" description="Helical" evidence="1">
    <location>
        <begin position="69"/>
        <end position="91"/>
    </location>
</feature>
<dbReference type="Proteomes" id="UP000245283">
    <property type="component" value="Unassembled WGS sequence"/>
</dbReference>
<dbReference type="OrthoDB" id="9792533at2"/>
<feature type="domain" description="Membrane iron-sulfur containing protein FtrD-like" evidence="2">
    <location>
        <begin position="319"/>
        <end position="419"/>
    </location>
</feature>
<gene>
    <name evidence="3" type="ORF">DD236_10045</name>
</gene>
<feature type="transmembrane region" description="Helical" evidence="1">
    <location>
        <begin position="150"/>
        <end position="170"/>
    </location>
</feature>